<reference evidence="10" key="1">
    <citation type="submission" date="2024-02" db="UniProtKB">
        <authorList>
            <consortium name="WormBaseParasite"/>
        </authorList>
    </citation>
    <scope>IDENTIFICATION</scope>
</reference>
<dbReference type="Proteomes" id="UP000035681">
    <property type="component" value="Unplaced"/>
</dbReference>
<dbReference type="SUPFAM" id="SSF53098">
    <property type="entry name" value="Ribonuclease H-like"/>
    <property type="match status" value="1"/>
</dbReference>
<sequence length="182" mass="20829">MLYFRKVYSLKNDHIIVLNDMFRRKLFTTSILRETPITKIYVDGSCIQHSNGNRNSGIGVYWGDNDSRNISLKLSGNHTNSTTEINAALYALRQIKKLGIKNAHIYSDSDYVVKSVNEWIHKWKENGWKKANGKKVMHKELIIELDSLINSTGTKFHHVRGHSKIDGNEKAHILAFNATKSC</sequence>
<dbReference type="InterPro" id="IPR012337">
    <property type="entry name" value="RNaseH-like_sf"/>
</dbReference>
<dbReference type="AlphaFoldDB" id="A0AAF5D6Q5"/>
<keyword evidence="6" id="KW-0255">Endonuclease</keyword>
<comment type="catalytic activity">
    <reaction evidence="1">
        <text>Endonucleolytic cleavage to 5'-phosphomonoester.</text>
        <dbReference type="EC" id="3.1.26.4"/>
    </reaction>
</comment>
<keyword evidence="7" id="KW-0378">Hydrolase</keyword>
<evidence type="ECO:0000256" key="2">
    <source>
        <dbReference type="ARBA" id="ARBA00005300"/>
    </source>
</evidence>
<keyword evidence="5" id="KW-0479">Metal-binding</keyword>
<dbReference type="PROSITE" id="PS50879">
    <property type="entry name" value="RNASE_H_1"/>
    <property type="match status" value="1"/>
</dbReference>
<evidence type="ECO:0000313" key="10">
    <source>
        <dbReference type="WBParaSite" id="TCONS_00007030.p1"/>
    </source>
</evidence>
<dbReference type="GO" id="GO:0003676">
    <property type="term" value="F:nucleic acid binding"/>
    <property type="evidence" value="ECO:0007669"/>
    <property type="project" value="InterPro"/>
</dbReference>
<dbReference type="GO" id="GO:0046872">
    <property type="term" value="F:metal ion binding"/>
    <property type="evidence" value="ECO:0007669"/>
    <property type="project" value="UniProtKB-KW"/>
</dbReference>
<dbReference type="InterPro" id="IPR002156">
    <property type="entry name" value="RNaseH_domain"/>
</dbReference>
<evidence type="ECO:0000256" key="6">
    <source>
        <dbReference type="ARBA" id="ARBA00022759"/>
    </source>
</evidence>
<evidence type="ECO:0000256" key="7">
    <source>
        <dbReference type="ARBA" id="ARBA00022801"/>
    </source>
</evidence>
<evidence type="ECO:0000313" key="9">
    <source>
        <dbReference type="Proteomes" id="UP000035681"/>
    </source>
</evidence>
<comment type="similarity">
    <text evidence="2">Belongs to the RNase H family.</text>
</comment>
<dbReference type="WBParaSite" id="TCONS_00007030.p1">
    <property type="protein sequence ID" value="TCONS_00007030.p1"/>
    <property type="gene ID" value="XLOC_005109"/>
</dbReference>
<dbReference type="InterPro" id="IPR050092">
    <property type="entry name" value="RNase_H"/>
</dbReference>
<name>A0AAF5D6Q5_STRER</name>
<proteinExistence type="inferred from homology"/>
<accession>A0AAF5D6Q5</accession>
<dbReference type="GO" id="GO:0043137">
    <property type="term" value="P:DNA replication, removal of RNA primer"/>
    <property type="evidence" value="ECO:0007669"/>
    <property type="project" value="TreeGrafter"/>
</dbReference>
<keyword evidence="9" id="KW-1185">Reference proteome</keyword>
<dbReference type="InterPro" id="IPR036397">
    <property type="entry name" value="RNaseH_sf"/>
</dbReference>
<feature type="domain" description="RNase H type-1" evidence="8">
    <location>
        <begin position="34"/>
        <end position="180"/>
    </location>
</feature>
<dbReference type="EC" id="3.1.26.4" evidence="3"/>
<protein>
    <recommendedName>
        <fullName evidence="3">ribonuclease H</fullName>
        <ecNumber evidence="3">3.1.26.4</ecNumber>
    </recommendedName>
</protein>
<dbReference type="GO" id="GO:0004523">
    <property type="term" value="F:RNA-DNA hybrid ribonuclease activity"/>
    <property type="evidence" value="ECO:0007669"/>
    <property type="project" value="UniProtKB-EC"/>
</dbReference>
<evidence type="ECO:0000256" key="1">
    <source>
        <dbReference type="ARBA" id="ARBA00000077"/>
    </source>
</evidence>
<dbReference type="PANTHER" id="PTHR10642">
    <property type="entry name" value="RIBONUCLEASE H1"/>
    <property type="match status" value="1"/>
</dbReference>
<dbReference type="PANTHER" id="PTHR10642:SF26">
    <property type="entry name" value="RIBONUCLEASE H1"/>
    <property type="match status" value="1"/>
</dbReference>
<evidence type="ECO:0000256" key="4">
    <source>
        <dbReference type="ARBA" id="ARBA00022722"/>
    </source>
</evidence>
<organism evidence="9 10">
    <name type="scientific">Strongyloides stercoralis</name>
    <name type="common">Threadworm</name>
    <dbReference type="NCBI Taxonomy" id="6248"/>
    <lineage>
        <taxon>Eukaryota</taxon>
        <taxon>Metazoa</taxon>
        <taxon>Ecdysozoa</taxon>
        <taxon>Nematoda</taxon>
        <taxon>Chromadorea</taxon>
        <taxon>Rhabditida</taxon>
        <taxon>Tylenchina</taxon>
        <taxon>Panagrolaimomorpha</taxon>
        <taxon>Strongyloidoidea</taxon>
        <taxon>Strongyloididae</taxon>
        <taxon>Strongyloides</taxon>
    </lineage>
</organism>
<dbReference type="CDD" id="cd09280">
    <property type="entry name" value="RNase_HI_eukaryote_like"/>
    <property type="match status" value="1"/>
</dbReference>
<evidence type="ECO:0000256" key="5">
    <source>
        <dbReference type="ARBA" id="ARBA00022723"/>
    </source>
</evidence>
<evidence type="ECO:0000256" key="3">
    <source>
        <dbReference type="ARBA" id="ARBA00012180"/>
    </source>
</evidence>
<dbReference type="Gene3D" id="3.30.420.10">
    <property type="entry name" value="Ribonuclease H-like superfamily/Ribonuclease H"/>
    <property type="match status" value="1"/>
</dbReference>
<evidence type="ECO:0000259" key="8">
    <source>
        <dbReference type="PROSITE" id="PS50879"/>
    </source>
</evidence>
<keyword evidence="4" id="KW-0540">Nuclease</keyword>
<dbReference type="Pfam" id="PF00075">
    <property type="entry name" value="RNase_H"/>
    <property type="match status" value="1"/>
</dbReference>